<keyword evidence="2" id="KW-1185">Reference proteome</keyword>
<reference evidence="2" key="1">
    <citation type="submission" date="2016-11" db="EMBL/GenBank/DDBJ databases">
        <authorList>
            <person name="Varghese N."/>
            <person name="Submissions S."/>
        </authorList>
    </citation>
    <scope>NUCLEOTIDE SEQUENCE [LARGE SCALE GENOMIC DNA]</scope>
    <source>
        <strain evidence="2">DSM 18569</strain>
    </source>
</reference>
<name>A0A1M7AF12_9BACT</name>
<accession>A0A1M7AF12</accession>
<dbReference type="PANTHER" id="PTHR33293:SF1">
    <property type="entry name" value="INSERTION ELEMENT IS1 1 PROTEIN INSB-RELATED"/>
    <property type="match status" value="1"/>
</dbReference>
<evidence type="ECO:0000313" key="2">
    <source>
        <dbReference type="Proteomes" id="UP000183947"/>
    </source>
</evidence>
<dbReference type="InterPro" id="IPR051354">
    <property type="entry name" value="Transposase_27_IS1"/>
</dbReference>
<evidence type="ECO:0008006" key="3">
    <source>
        <dbReference type="Google" id="ProtNLM"/>
    </source>
</evidence>
<dbReference type="STRING" id="1121959.SAMN02746009_02705"/>
<dbReference type="EMBL" id="FRAS01000014">
    <property type="protein sequence ID" value="SHL41393.1"/>
    <property type="molecule type" value="Genomic_DNA"/>
</dbReference>
<protein>
    <recommendedName>
        <fullName evidence="3">Helix-turn-helix domain of resolvase</fullName>
    </recommendedName>
</protein>
<dbReference type="PANTHER" id="PTHR33293">
    <property type="entry name" value="INSERTION ELEMENT IS1 1 PROTEIN INSB-RELATED"/>
    <property type="match status" value="1"/>
</dbReference>
<dbReference type="AlphaFoldDB" id="A0A1M7AF12"/>
<gene>
    <name evidence="1" type="ORF">SAMN02746009_02705</name>
</gene>
<proteinExistence type="predicted"/>
<sequence length="87" mass="9289">MIVTTQLCGRCSSEQVRKNGSTGGRAKYQCKACGFQGTLQPAGPARAARYAQVEKLLAERNSQRSIVRVTGVSRMTVAKLAKKSAAT</sequence>
<dbReference type="Proteomes" id="UP000183947">
    <property type="component" value="Unassembled WGS sequence"/>
</dbReference>
<dbReference type="RefSeq" id="WP_139252287.1">
    <property type="nucleotide sequence ID" value="NZ_FRAS01000014.1"/>
</dbReference>
<dbReference type="Gene3D" id="1.10.10.60">
    <property type="entry name" value="Homeodomain-like"/>
    <property type="match status" value="1"/>
</dbReference>
<evidence type="ECO:0000313" key="1">
    <source>
        <dbReference type="EMBL" id="SHL41393.1"/>
    </source>
</evidence>
<dbReference type="OrthoDB" id="885293at2"/>
<organism evidence="1 2">
    <name type="scientific">Hymenobacter psychrotolerans DSM 18569</name>
    <dbReference type="NCBI Taxonomy" id="1121959"/>
    <lineage>
        <taxon>Bacteria</taxon>
        <taxon>Pseudomonadati</taxon>
        <taxon>Bacteroidota</taxon>
        <taxon>Cytophagia</taxon>
        <taxon>Cytophagales</taxon>
        <taxon>Hymenobacteraceae</taxon>
        <taxon>Hymenobacter</taxon>
    </lineage>
</organism>